<accession>A0ABV5RXM6</accession>
<name>A0ABV5RXM6_9ACTN</name>
<dbReference type="CDD" id="cd00104">
    <property type="entry name" value="KAZAL_FS"/>
    <property type="match status" value="1"/>
</dbReference>
<proteinExistence type="predicted"/>
<evidence type="ECO:0000313" key="3">
    <source>
        <dbReference type="Proteomes" id="UP001589532"/>
    </source>
</evidence>
<protein>
    <recommendedName>
        <fullName evidence="1">TRASH domain-containing protein</fullName>
    </recommendedName>
</protein>
<reference evidence="2 3" key="1">
    <citation type="submission" date="2024-09" db="EMBL/GenBank/DDBJ databases">
        <authorList>
            <person name="Sun Q."/>
            <person name="Mori K."/>
        </authorList>
    </citation>
    <scope>NUCLEOTIDE SEQUENCE [LARGE SCALE GENOMIC DNA]</scope>
    <source>
        <strain evidence="2 3">JCM 3143</strain>
    </source>
</reference>
<feature type="domain" description="TRASH" evidence="1">
    <location>
        <begin position="160"/>
        <end position="197"/>
    </location>
</feature>
<evidence type="ECO:0000259" key="1">
    <source>
        <dbReference type="SMART" id="SM00746"/>
    </source>
</evidence>
<dbReference type="Proteomes" id="UP001589532">
    <property type="component" value="Unassembled WGS sequence"/>
</dbReference>
<dbReference type="SMART" id="SM00746">
    <property type="entry name" value="TRASH"/>
    <property type="match status" value="1"/>
</dbReference>
<dbReference type="InterPro" id="IPR011017">
    <property type="entry name" value="TRASH_dom"/>
</dbReference>
<gene>
    <name evidence="2" type="ORF">ACFFSA_10760</name>
</gene>
<sequence>MLFIELLVPKGVFDEQERRSLAARLTGRRLLSGADGESAAADPGVIDLLDSLSHVVVREEEVWNAGGRPLDASQGPWYVANVIAGMWGKEMSEHLIARITAELAQAEGNPEPRAVVHVISLPEGGYGLHGRVQRSSDLLRLIEEAKTGPATPVPDDMIVDPVCGATVARRDAVILERDGKTYGFCCTHCRGHFAKQLSDAEASR</sequence>
<keyword evidence="3" id="KW-1185">Reference proteome</keyword>
<dbReference type="EMBL" id="JBHMBW010000007">
    <property type="protein sequence ID" value="MFB9623558.1"/>
    <property type="molecule type" value="Genomic_DNA"/>
</dbReference>
<organism evidence="2 3">
    <name type="scientific">Nonomuraea helvata</name>
    <dbReference type="NCBI Taxonomy" id="37484"/>
    <lineage>
        <taxon>Bacteria</taxon>
        <taxon>Bacillati</taxon>
        <taxon>Actinomycetota</taxon>
        <taxon>Actinomycetes</taxon>
        <taxon>Streptosporangiales</taxon>
        <taxon>Streptosporangiaceae</taxon>
        <taxon>Nonomuraea</taxon>
    </lineage>
</organism>
<evidence type="ECO:0000313" key="2">
    <source>
        <dbReference type="EMBL" id="MFB9623558.1"/>
    </source>
</evidence>
<dbReference type="RefSeq" id="WP_344991552.1">
    <property type="nucleotide sequence ID" value="NZ_BAAAXV010000005.1"/>
</dbReference>
<comment type="caution">
    <text evidence="2">The sequence shown here is derived from an EMBL/GenBank/DDBJ whole genome shotgun (WGS) entry which is preliminary data.</text>
</comment>